<organism evidence="2 3">
    <name type="scientific">Actinoplanes regularis</name>
    <dbReference type="NCBI Taxonomy" id="52697"/>
    <lineage>
        <taxon>Bacteria</taxon>
        <taxon>Bacillati</taxon>
        <taxon>Actinomycetota</taxon>
        <taxon>Actinomycetes</taxon>
        <taxon>Micromonosporales</taxon>
        <taxon>Micromonosporaceae</taxon>
        <taxon>Actinoplanes</taxon>
    </lineage>
</organism>
<evidence type="ECO:0000313" key="3">
    <source>
        <dbReference type="Proteomes" id="UP000198415"/>
    </source>
</evidence>
<dbReference type="OrthoDB" id="5184982at2"/>
<keyword evidence="1" id="KW-0732">Signal</keyword>
<feature type="chain" id="PRO_5038612103" evidence="1">
    <location>
        <begin position="25"/>
        <end position="290"/>
    </location>
</feature>
<gene>
    <name evidence="2" type="ORF">SAMN06264365_104209</name>
</gene>
<dbReference type="Proteomes" id="UP000198415">
    <property type="component" value="Unassembled WGS sequence"/>
</dbReference>
<name>A0A238Y230_9ACTN</name>
<dbReference type="AlphaFoldDB" id="A0A238Y230"/>
<dbReference type="EMBL" id="FZNR01000004">
    <property type="protein sequence ID" value="SNR65346.1"/>
    <property type="molecule type" value="Genomic_DNA"/>
</dbReference>
<dbReference type="RefSeq" id="WP_089293399.1">
    <property type="nucleotide sequence ID" value="NZ_BOMU01000038.1"/>
</dbReference>
<proteinExistence type="predicted"/>
<keyword evidence="3" id="KW-1185">Reference proteome</keyword>
<evidence type="ECO:0000313" key="2">
    <source>
        <dbReference type="EMBL" id="SNR65346.1"/>
    </source>
</evidence>
<sequence length="290" mass="29478">MTRTRGLLTAAAVPLILMAGCAQPGEAGSAADPIAESAPVQDSTVLVRISQEGGFVPAGYAYGRLPDVTVYADGRVISNGPVPAIAPGPALPNLQMIKITPERARKWADDAVAAGVKTGADLGLPGVADIPDTVITATSAGKTQMVRVMALHQALPNDPKLSAVQQSARKKLAAFADDLTAFAESGSPAPTAWQPASLAALAQPYVAADDGLKQVAQDWPGPALPGAELSTGAGLHCLAVSGAEKDAVLAAAAKANLRTPWKSGGKQWQVTFRPLLPDETGGCAALKGAR</sequence>
<dbReference type="PROSITE" id="PS51257">
    <property type="entry name" value="PROKAR_LIPOPROTEIN"/>
    <property type="match status" value="1"/>
</dbReference>
<evidence type="ECO:0000256" key="1">
    <source>
        <dbReference type="SAM" id="SignalP"/>
    </source>
</evidence>
<reference evidence="2 3" key="1">
    <citation type="submission" date="2017-06" db="EMBL/GenBank/DDBJ databases">
        <authorList>
            <person name="Kim H.J."/>
            <person name="Triplett B.A."/>
        </authorList>
    </citation>
    <scope>NUCLEOTIDE SEQUENCE [LARGE SCALE GENOMIC DNA]</scope>
    <source>
        <strain evidence="2 3">DSM 43151</strain>
    </source>
</reference>
<accession>A0A238Y230</accession>
<protein>
    <submittedName>
        <fullName evidence="2">Uncharacterized protein</fullName>
    </submittedName>
</protein>
<feature type="signal peptide" evidence="1">
    <location>
        <begin position="1"/>
        <end position="24"/>
    </location>
</feature>